<dbReference type="InterPro" id="IPR008523">
    <property type="entry name" value="DUF805"/>
</dbReference>
<dbReference type="EMBL" id="BAABHB010000006">
    <property type="protein sequence ID" value="GAA4409285.1"/>
    <property type="molecule type" value="Genomic_DNA"/>
</dbReference>
<dbReference type="Proteomes" id="UP001500936">
    <property type="component" value="Unassembled WGS sequence"/>
</dbReference>
<name>A0ABP8KKJ6_9BACT</name>
<comment type="caution">
    <text evidence="2">The sequence shown here is derived from an EMBL/GenBank/DDBJ whole genome shotgun (WGS) entry which is preliminary data.</text>
</comment>
<accession>A0ABP8KKJ6</accession>
<proteinExistence type="predicted"/>
<protein>
    <recommendedName>
        <fullName evidence="4">DUF805 domain-containing protein</fullName>
    </recommendedName>
</protein>
<gene>
    <name evidence="2" type="ORF">GCM10023187_32340</name>
</gene>
<evidence type="ECO:0008006" key="4">
    <source>
        <dbReference type="Google" id="ProtNLM"/>
    </source>
</evidence>
<feature type="region of interest" description="Disordered" evidence="1">
    <location>
        <begin position="27"/>
        <end position="46"/>
    </location>
</feature>
<evidence type="ECO:0000313" key="3">
    <source>
        <dbReference type="Proteomes" id="UP001500936"/>
    </source>
</evidence>
<reference evidence="3" key="1">
    <citation type="journal article" date="2019" name="Int. J. Syst. Evol. Microbiol.">
        <title>The Global Catalogue of Microorganisms (GCM) 10K type strain sequencing project: providing services to taxonomists for standard genome sequencing and annotation.</title>
        <authorList>
            <consortium name="The Broad Institute Genomics Platform"/>
            <consortium name="The Broad Institute Genome Sequencing Center for Infectious Disease"/>
            <person name="Wu L."/>
            <person name="Ma J."/>
        </authorList>
    </citation>
    <scope>NUCLEOTIDE SEQUENCE [LARGE SCALE GENOMIC DNA]</scope>
    <source>
        <strain evidence="3">JCM 17925</strain>
    </source>
</reference>
<sequence length="46" mass="5210">MHDVGKSGWFLLIPIYNLILACTEGEPRDNQYGPNPKPLQQQTVVQ</sequence>
<organism evidence="2 3">
    <name type="scientific">Nibrella viscosa</name>
    <dbReference type="NCBI Taxonomy" id="1084524"/>
    <lineage>
        <taxon>Bacteria</taxon>
        <taxon>Pseudomonadati</taxon>
        <taxon>Bacteroidota</taxon>
        <taxon>Cytophagia</taxon>
        <taxon>Cytophagales</taxon>
        <taxon>Spirosomataceae</taxon>
        <taxon>Nibrella</taxon>
    </lineage>
</organism>
<keyword evidence="3" id="KW-1185">Reference proteome</keyword>
<evidence type="ECO:0000313" key="2">
    <source>
        <dbReference type="EMBL" id="GAA4409285.1"/>
    </source>
</evidence>
<dbReference type="Pfam" id="PF05656">
    <property type="entry name" value="DUF805"/>
    <property type="match status" value="1"/>
</dbReference>
<dbReference type="PROSITE" id="PS51257">
    <property type="entry name" value="PROKAR_LIPOPROTEIN"/>
    <property type="match status" value="1"/>
</dbReference>
<evidence type="ECO:0000256" key="1">
    <source>
        <dbReference type="SAM" id="MobiDB-lite"/>
    </source>
</evidence>